<feature type="transmembrane region" description="Helical" evidence="2">
    <location>
        <begin position="20"/>
        <end position="41"/>
    </location>
</feature>
<dbReference type="Proteomes" id="UP000291116">
    <property type="component" value="Unassembled WGS sequence"/>
</dbReference>
<sequence>MKYTSGEKNWYTNLALFGDSSSALFLSFGLLVLSFFISLYMDGNLQSVSWELSSTERAYRKLGPIPNIAPPRIFHVNDELGDKNLVSEEMQEAFDRDGVIAVRGLLDPALLSALDDATQMIVSRQKEKDKAKSKTKPKVLTGRKKAPKQFFTVNQGTIFSSVDGGNSTSVDSPFVKVAMTSKIPQVIAGLIGFDCETCEHANKTLRILRDIFLAKDEEEYVCGWHVDDVGFWPAIVEELGEPVGVNAWIALDDMPTEIGGGFALAVGSHSSPWKEEAYRSIGSTHSFPKAGFNSSRDILQNRPGNGTCNIEHTAPHLHRRMEETKRVYNIKAGDIIFHTRWLFHKTIPFSRDVVSKRAAKNEEPIVYRRYSIRYGPGTSIIPPGYGTEPSVISEEKNGGRSADHVSEHDAAWYPRVWPSIIDNEIEEMQLLAKDRLPKALQKSDQRRKVIRPRVKRQY</sequence>
<dbReference type="InterPro" id="IPR008775">
    <property type="entry name" value="Phytyl_CoA_dOase-like"/>
</dbReference>
<dbReference type="EMBL" id="CAACVS010000454">
    <property type="protein sequence ID" value="VEU42583.1"/>
    <property type="molecule type" value="Genomic_DNA"/>
</dbReference>
<keyword evidence="2" id="KW-0472">Membrane</keyword>
<keyword evidence="2" id="KW-1133">Transmembrane helix</keyword>
<evidence type="ECO:0000313" key="4">
    <source>
        <dbReference type="Proteomes" id="UP000291116"/>
    </source>
</evidence>
<organism evidence="3 4">
    <name type="scientific">Pseudo-nitzschia multistriata</name>
    <dbReference type="NCBI Taxonomy" id="183589"/>
    <lineage>
        <taxon>Eukaryota</taxon>
        <taxon>Sar</taxon>
        <taxon>Stramenopiles</taxon>
        <taxon>Ochrophyta</taxon>
        <taxon>Bacillariophyta</taxon>
        <taxon>Bacillariophyceae</taxon>
        <taxon>Bacillariophycidae</taxon>
        <taxon>Bacillariales</taxon>
        <taxon>Bacillariaceae</taxon>
        <taxon>Pseudo-nitzschia</taxon>
    </lineage>
</organism>
<proteinExistence type="predicted"/>
<evidence type="ECO:0000313" key="3">
    <source>
        <dbReference type="EMBL" id="VEU42583.1"/>
    </source>
</evidence>
<evidence type="ECO:0000256" key="1">
    <source>
        <dbReference type="ARBA" id="ARBA00001962"/>
    </source>
</evidence>
<keyword evidence="2" id="KW-0812">Transmembrane</keyword>
<comment type="cofactor">
    <cofactor evidence="1">
        <name>Fe cation</name>
        <dbReference type="ChEBI" id="CHEBI:24875"/>
    </cofactor>
</comment>
<dbReference type="Gene3D" id="2.60.120.620">
    <property type="entry name" value="q2cbj1_9rhob like domain"/>
    <property type="match status" value="1"/>
</dbReference>
<reference evidence="3 4" key="1">
    <citation type="submission" date="2019-01" db="EMBL/GenBank/DDBJ databases">
        <authorList>
            <person name="Ferrante I. M."/>
        </authorList>
    </citation>
    <scope>NUCLEOTIDE SEQUENCE [LARGE SCALE GENOMIC DNA]</scope>
    <source>
        <strain evidence="3 4">B856</strain>
    </source>
</reference>
<dbReference type="SUPFAM" id="SSF51197">
    <property type="entry name" value="Clavaminate synthase-like"/>
    <property type="match status" value="1"/>
</dbReference>
<name>A0A448ZKM3_9STRA</name>
<dbReference type="PANTHER" id="PTHR20883">
    <property type="entry name" value="PHYTANOYL-COA DIOXYGENASE DOMAIN CONTAINING 1"/>
    <property type="match status" value="1"/>
</dbReference>
<dbReference type="PANTHER" id="PTHR20883:SF46">
    <property type="entry name" value="PHYTANOYL-COA HYDROXYLASE"/>
    <property type="match status" value="1"/>
</dbReference>
<dbReference type="OrthoDB" id="39587at2759"/>
<protein>
    <submittedName>
        <fullName evidence="3">Uncharacterized protein</fullName>
    </submittedName>
</protein>
<dbReference type="AlphaFoldDB" id="A0A448ZKM3"/>
<evidence type="ECO:0000256" key="2">
    <source>
        <dbReference type="SAM" id="Phobius"/>
    </source>
</evidence>
<dbReference type="Pfam" id="PF05721">
    <property type="entry name" value="PhyH"/>
    <property type="match status" value="1"/>
</dbReference>
<gene>
    <name evidence="3" type="ORF">PSNMU_V1.4_AUG-EV-PASAV3_0095560</name>
</gene>
<accession>A0A448ZKM3</accession>
<keyword evidence="4" id="KW-1185">Reference proteome</keyword>